<feature type="transmembrane region" description="Helical" evidence="2">
    <location>
        <begin position="48"/>
        <end position="70"/>
    </location>
</feature>
<keyword evidence="1" id="KW-0175">Coiled coil</keyword>
<keyword evidence="5" id="KW-1185">Reference proteome</keyword>
<sequence length="369" mass="41816">MSQVDCLLHYQQKYRPASHVVFWLGVLLLAVSNSKYHDGQEFTWRWGFIGNGIFLFPQMLAAYFLTYAIIPAFFYRRKYVWASIGFVLGSYCICLLARFLIVRVAEPLAGVAPKAFETNREIVTNISKLLYVYFFSIFSLPVVFLFVKLLLQQLRTQQRTLVLEKEKAETELKLLKSQLNPHFLFNTLNNIYALSLLNSPATSSAIGKLSEILDHILYRCEGDLAPLSEEVELLNNYLALEQLRYDQRLQLRFNSRVNGDVAIPPLLLLSLAENAFKHGASQDAGEPSIEIELEADEAGMRYCVTNSSAAPPVQEGYGKIGLANLRKQLDILYPGKHVFTTGYDAGRFRALVVLDLKKESHEYPVSAGR</sequence>
<dbReference type="GO" id="GO:0000155">
    <property type="term" value="F:phosphorelay sensor kinase activity"/>
    <property type="evidence" value="ECO:0007669"/>
    <property type="project" value="InterPro"/>
</dbReference>
<name>A0A8J2UCP1_9BACT</name>
<evidence type="ECO:0000313" key="4">
    <source>
        <dbReference type="EMBL" id="GGA98199.1"/>
    </source>
</evidence>
<dbReference type="InterPro" id="IPR050640">
    <property type="entry name" value="Bact_2-comp_sensor_kinase"/>
</dbReference>
<dbReference type="PANTHER" id="PTHR34220">
    <property type="entry name" value="SENSOR HISTIDINE KINASE YPDA"/>
    <property type="match status" value="1"/>
</dbReference>
<protein>
    <recommendedName>
        <fullName evidence="3">Signal transduction histidine kinase internal region domain-containing protein</fullName>
    </recommendedName>
</protein>
<keyword evidence="2" id="KW-1133">Transmembrane helix</keyword>
<gene>
    <name evidence="4" type="ORF">GCM10011511_21900</name>
</gene>
<feature type="domain" description="Signal transduction histidine kinase internal region" evidence="3">
    <location>
        <begin position="170"/>
        <end position="249"/>
    </location>
</feature>
<feature type="transmembrane region" description="Helical" evidence="2">
    <location>
        <begin position="130"/>
        <end position="151"/>
    </location>
</feature>
<feature type="transmembrane region" description="Helical" evidence="2">
    <location>
        <begin position="20"/>
        <end position="36"/>
    </location>
</feature>
<keyword evidence="2" id="KW-0472">Membrane</keyword>
<dbReference type="RefSeq" id="WP_188931426.1">
    <property type="nucleotide sequence ID" value="NZ_BMJC01000002.1"/>
</dbReference>
<dbReference type="AlphaFoldDB" id="A0A8J2UCP1"/>
<dbReference type="EMBL" id="BMJC01000002">
    <property type="protein sequence ID" value="GGA98199.1"/>
    <property type="molecule type" value="Genomic_DNA"/>
</dbReference>
<evidence type="ECO:0000313" key="5">
    <source>
        <dbReference type="Proteomes" id="UP000607559"/>
    </source>
</evidence>
<accession>A0A8J2UCP1</accession>
<keyword evidence="2" id="KW-0812">Transmembrane</keyword>
<proteinExistence type="predicted"/>
<evidence type="ECO:0000256" key="2">
    <source>
        <dbReference type="SAM" id="Phobius"/>
    </source>
</evidence>
<dbReference type="Pfam" id="PF06580">
    <property type="entry name" value="His_kinase"/>
    <property type="match status" value="1"/>
</dbReference>
<reference evidence="4" key="2">
    <citation type="submission" date="2020-09" db="EMBL/GenBank/DDBJ databases">
        <authorList>
            <person name="Sun Q."/>
            <person name="Zhou Y."/>
        </authorList>
    </citation>
    <scope>NUCLEOTIDE SEQUENCE</scope>
    <source>
        <strain evidence="4">CGMCC 1.15448</strain>
    </source>
</reference>
<reference evidence="4" key="1">
    <citation type="journal article" date="2014" name="Int. J. Syst. Evol. Microbiol.">
        <title>Complete genome sequence of Corynebacterium casei LMG S-19264T (=DSM 44701T), isolated from a smear-ripened cheese.</title>
        <authorList>
            <consortium name="US DOE Joint Genome Institute (JGI-PGF)"/>
            <person name="Walter F."/>
            <person name="Albersmeier A."/>
            <person name="Kalinowski J."/>
            <person name="Ruckert C."/>
        </authorList>
    </citation>
    <scope>NUCLEOTIDE SEQUENCE</scope>
    <source>
        <strain evidence="4">CGMCC 1.15448</strain>
    </source>
</reference>
<feature type="coiled-coil region" evidence="1">
    <location>
        <begin position="151"/>
        <end position="178"/>
    </location>
</feature>
<feature type="transmembrane region" description="Helical" evidence="2">
    <location>
        <begin position="79"/>
        <end position="101"/>
    </location>
</feature>
<organism evidence="4 5">
    <name type="scientific">Puia dinghuensis</name>
    <dbReference type="NCBI Taxonomy" id="1792502"/>
    <lineage>
        <taxon>Bacteria</taxon>
        <taxon>Pseudomonadati</taxon>
        <taxon>Bacteroidota</taxon>
        <taxon>Chitinophagia</taxon>
        <taxon>Chitinophagales</taxon>
        <taxon>Chitinophagaceae</taxon>
        <taxon>Puia</taxon>
    </lineage>
</organism>
<dbReference type="Proteomes" id="UP000607559">
    <property type="component" value="Unassembled WGS sequence"/>
</dbReference>
<comment type="caution">
    <text evidence="4">The sequence shown here is derived from an EMBL/GenBank/DDBJ whole genome shotgun (WGS) entry which is preliminary data.</text>
</comment>
<dbReference type="InterPro" id="IPR010559">
    <property type="entry name" value="Sig_transdc_His_kin_internal"/>
</dbReference>
<dbReference type="PANTHER" id="PTHR34220:SF7">
    <property type="entry name" value="SENSOR HISTIDINE KINASE YPDA"/>
    <property type="match status" value="1"/>
</dbReference>
<dbReference type="GO" id="GO:0016020">
    <property type="term" value="C:membrane"/>
    <property type="evidence" value="ECO:0007669"/>
    <property type="project" value="InterPro"/>
</dbReference>
<evidence type="ECO:0000256" key="1">
    <source>
        <dbReference type="SAM" id="Coils"/>
    </source>
</evidence>
<evidence type="ECO:0000259" key="3">
    <source>
        <dbReference type="Pfam" id="PF06580"/>
    </source>
</evidence>